<dbReference type="SUPFAM" id="SSF53167">
    <property type="entry name" value="Purine and uridine phosphorylases"/>
    <property type="match status" value="1"/>
</dbReference>
<dbReference type="Gene3D" id="3.40.50.1580">
    <property type="entry name" value="Nucleoside phosphorylase domain"/>
    <property type="match status" value="1"/>
</dbReference>
<reference evidence="2" key="1">
    <citation type="submission" date="2020-10" db="EMBL/GenBank/DDBJ databases">
        <title>Genome sequence of the unusual species of purple photosynthetic bacteria, Phaeovibrio sulfidiphilus DSM 23193, type strain.</title>
        <authorList>
            <person name="Kyndt J.A."/>
            <person name="Meyer T.E."/>
        </authorList>
    </citation>
    <scope>NUCLEOTIDE SEQUENCE</scope>
    <source>
        <strain evidence="2">DSM 23193</strain>
    </source>
</reference>
<dbReference type="Proteomes" id="UP000631034">
    <property type="component" value="Unassembled WGS sequence"/>
</dbReference>
<keyword evidence="3" id="KW-1185">Reference proteome</keyword>
<organism evidence="2 3">
    <name type="scientific">Phaeovibrio sulfidiphilus</name>
    <dbReference type="NCBI Taxonomy" id="1220600"/>
    <lineage>
        <taxon>Bacteria</taxon>
        <taxon>Pseudomonadati</taxon>
        <taxon>Pseudomonadota</taxon>
        <taxon>Alphaproteobacteria</taxon>
        <taxon>Rhodospirillales</taxon>
        <taxon>Rhodospirillaceae</taxon>
        <taxon>Phaeovibrio</taxon>
    </lineage>
</organism>
<comment type="caution">
    <text evidence="2">The sequence shown here is derived from an EMBL/GenBank/DDBJ whole genome shotgun (WGS) entry which is preliminary data.</text>
</comment>
<dbReference type="Pfam" id="PF01048">
    <property type="entry name" value="PNP_UDP_1"/>
    <property type="match status" value="1"/>
</dbReference>
<gene>
    <name evidence="2" type="ORF">IHV25_05150</name>
</gene>
<dbReference type="RefSeq" id="WP_192534042.1">
    <property type="nucleotide sequence ID" value="NZ_JACZHT010000003.1"/>
</dbReference>
<feature type="domain" description="Nucleoside phosphorylase" evidence="1">
    <location>
        <begin position="50"/>
        <end position="184"/>
    </location>
</feature>
<evidence type="ECO:0000313" key="3">
    <source>
        <dbReference type="Proteomes" id="UP000631034"/>
    </source>
</evidence>
<dbReference type="GO" id="GO:0009116">
    <property type="term" value="P:nucleoside metabolic process"/>
    <property type="evidence" value="ECO:0007669"/>
    <property type="project" value="InterPro"/>
</dbReference>
<dbReference type="NCBIfam" id="TIGR03468">
    <property type="entry name" value="HpnG"/>
    <property type="match status" value="1"/>
</dbReference>
<dbReference type="EMBL" id="JACZHT010000003">
    <property type="protein sequence ID" value="MBE1237030.1"/>
    <property type="molecule type" value="Genomic_DNA"/>
</dbReference>
<dbReference type="InterPro" id="IPR035994">
    <property type="entry name" value="Nucleoside_phosphorylase_sf"/>
</dbReference>
<dbReference type="CDD" id="cd17768">
    <property type="entry name" value="adenosylhopane_nucleosidase_HpnG-like"/>
    <property type="match status" value="1"/>
</dbReference>
<proteinExistence type="predicted"/>
<dbReference type="GO" id="GO:0003824">
    <property type="term" value="F:catalytic activity"/>
    <property type="evidence" value="ECO:0007669"/>
    <property type="project" value="InterPro"/>
</dbReference>
<evidence type="ECO:0000259" key="1">
    <source>
        <dbReference type="Pfam" id="PF01048"/>
    </source>
</evidence>
<accession>A0A8J6YLM0</accession>
<sequence length="243" mass="25826">MSSLFFRDWRRLPVQSGVRPAYPTGEVMIPGFVCGLEREAALLPAGSRVLCLGPGPRKAKKAAHRLLVKGCDALVSFGTAAGLAPGLAPGTLLLPERIVWQGGEAETDPRLLESLLPPELRERAERGILYGVDEPLFGPSDKNSLFESSRAVAADMESHAIAVEAQACAVPFCVIRAVADPAGRSVPPWIMGGVDKHGRTRVMPLLKALAVSPPRVAPVIRLARDAFAAEKTLRTALAGSRQG</sequence>
<protein>
    <submittedName>
        <fullName evidence="2">Purine phosphorylase</fullName>
    </submittedName>
</protein>
<evidence type="ECO:0000313" key="2">
    <source>
        <dbReference type="EMBL" id="MBE1237030.1"/>
    </source>
</evidence>
<name>A0A8J6YLM0_9PROT</name>
<dbReference type="InterPro" id="IPR000845">
    <property type="entry name" value="Nucleoside_phosphorylase_d"/>
</dbReference>
<dbReference type="InterPro" id="IPR017831">
    <property type="entry name" value="Hopanoid-assoc_phosphoryl_HpnG"/>
</dbReference>
<dbReference type="AlphaFoldDB" id="A0A8J6YLM0"/>